<feature type="region of interest" description="Disordered" evidence="1">
    <location>
        <begin position="1"/>
        <end position="27"/>
    </location>
</feature>
<protein>
    <submittedName>
        <fullName evidence="2">Uncharacterized protein</fullName>
    </submittedName>
</protein>
<proteinExistence type="predicted"/>
<feature type="region of interest" description="Disordered" evidence="1">
    <location>
        <begin position="170"/>
        <end position="201"/>
    </location>
</feature>
<sequence length="201" mass="22087">MIGCVEGWAGPTRRITPVPEQHHSSSLSLSPSPSLYLSYIRQCSDCSRTQNLKDFPPQIGTETLESATPRSRGVPNPNHCKSEEEATLQIHQPEGLPIPLPSPISSSSSSSSILISFGDARLCAPVLRRHWRAAVWALCWLTSPPPPPPPIYHRHAAPPRRALPSPLPMGEDTDTTSTLNHRGFLPDHNYVTEGKRRTRAA</sequence>
<dbReference type="AlphaFoldDB" id="A0A5C6MLP9"/>
<evidence type="ECO:0000256" key="1">
    <source>
        <dbReference type="SAM" id="MobiDB-lite"/>
    </source>
</evidence>
<organism evidence="2 3">
    <name type="scientific">Takifugu flavidus</name>
    <name type="common">sansaifugu</name>
    <dbReference type="NCBI Taxonomy" id="433684"/>
    <lineage>
        <taxon>Eukaryota</taxon>
        <taxon>Metazoa</taxon>
        <taxon>Chordata</taxon>
        <taxon>Craniata</taxon>
        <taxon>Vertebrata</taxon>
        <taxon>Euteleostomi</taxon>
        <taxon>Actinopterygii</taxon>
        <taxon>Neopterygii</taxon>
        <taxon>Teleostei</taxon>
        <taxon>Neoteleostei</taxon>
        <taxon>Acanthomorphata</taxon>
        <taxon>Eupercaria</taxon>
        <taxon>Tetraodontiformes</taxon>
        <taxon>Tetradontoidea</taxon>
        <taxon>Tetraodontidae</taxon>
        <taxon>Takifugu</taxon>
    </lineage>
</organism>
<dbReference type="EMBL" id="RHFK02000022">
    <property type="protein sequence ID" value="TWW55595.1"/>
    <property type="molecule type" value="Genomic_DNA"/>
</dbReference>
<accession>A0A5C6MLP9</accession>
<evidence type="ECO:0000313" key="2">
    <source>
        <dbReference type="EMBL" id="TWW55595.1"/>
    </source>
</evidence>
<feature type="region of interest" description="Disordered" evidence="1">
    <location>
        <begin position="61"/>
        <end position="85"/>
    </location>
</feature>
<name>A0A5C6MLP9_9TELE</name>
<keyword evidence="3" id="KW-1185">Reference proteome</keyword>
<evidence type="ECO:0000313" key="3">
    <source>
        <dbReference type="Proteomes" id="UP000324091"/>
    </source>
</evidence>
<dbReference type="Proteomes" id="UP000324091">
    <property type="component" value="Chromosome 9"/>
</dbReference>
<reference evidence="2 3" key="1">
    <citation type="submission" date="2019-04" db="EMBL/GenBank/DDBJ databases">
        <title>Chromosome genome assembly for Takifugu flavidus.</title>
        <authorList>
            <person name="Xiao S."/>
        </authorList>
    </citation>
    <scope>NUCLEOTIDE SEQUENCE [LARGE SCALE GENOMIC DNA]</scope>
    <source>
        <strain evidence="2">HTHZ2018</strain>
        <tissue evidence="2">Muscle</tissue>
    </source>
</reference>
<comment type="caution">
    <text evidence="2">The sequence shown here is derived from an EMBL/GenBank/DDBJ whole genome shotgun (WGS) entry which is preliminary data.</text>
</comment>
<gene>
    <name evidence="2" type="ORF">D4764_09G0006440</name>
</gene>